<keyword evidence="2" id="KW-1185">Reference proteome</keyword>
<protein>
    <submittedName>
        <fullName evidence="1">Uncharacterized protein</fullName>
    </submittedName>
</protein>
<name>A0A3P8BVJ1_9TREM</name>
<accession>A0A3P8BVJ1</accession>
<dbReference type="Proteomes" id="UP000269396">
    <property type="component" value="Unassembled WGS sequence"/>
</dbReference>
<gene>
    <name evidence="1" type="ORF">SMTD_LOCUS1164</name>
</gene>
<proteinExistence type="predicted"/>
<dbReference type="EMBL" id="UZAL01001215">
    <property type="protein sequence ID" value="VDO75982.1"/>
    <property type="molecule type" value="Genomic_DNA"/>
</dbReference>
<sequence length="39" mass="4514">MDHQSVNQLFFLVVVGGVGEVDEKKYYHVSDLLLQIDDY</sequence>
<organism evidence="1 2">
    <name type="scientific">Schistosoma mattheei</name>
    <dbReference type="NCBI Taxonomy" id="31246"/>
    <lineage>
        <taxon>Eukaryota</taxon>
        <taxon>Metazoa</taxon>
        <taxon>Spiralia</taxon>
        <taxon>Lophotrochozoa</taxon>
        <taxon>Platyhelminthes</taxon>
        <taxon>Trematoda</taxon>
        <taxon>Digenea</taxon>
        <taxon>Strigeidida</taxon>
        <taxon>Schistosomatoidea</taxon>
        <taxon>Schistosomatidae</taxon>
        <taxon>Schistosoma</taxon>
    </lineage>
</organism>
<reference evidence="1 2" key="1">
    <citation type="submission" date="2018-11" db="EMBL/GenBank/DDBJ databases">
        <authorList>
            <consortium name="Pathogen Informatics"/>
        </authorList>
    </citation>
    <scope>NUCLEOTIDE SEQUENCE [LARGE SCALE GENOMIC DNA]</scope>
    <source>
        <strain>Denwood</strain>
        <strain evidence="2">Zambia</strain>
    </source>
</reference>
<dbReference type="AlphaFoldDB" id="A0A3P8BVJ1"/>
<evidence type="ECO:0000313" key="2">
    <source>
        <dbReference type="Proteomes" id="UP000269396"/>
    </source>
</evidence>
<evidence type="ECO:0000313" key="1">
    <source>
        <dbReference type="EMBL" id="VDO75982.1"/>
    </source>
</evidence>